<dbReference type="CDD" id="cd01454">
    <property type="entry name" value="vWA_norD_type"/>
    <property type="match status" value="1"/>
</dbReference>
<dbReference type="SMART" id="SM00327">
    <property type="entry name" value="VWA"/>
    <property type="match status" value="1"/>
</dbReference>
<dbReference type="Pfam" id="PF11775">
    <property type="entry name" value="CobT_C"/>
    <property type="match status" value="1"/>
</dbReference>
<comment type="caution">
    <text evidence="3">The sequence shown here is derived from an EMBL/GenBank/DDBJ whole genome shotgun (WGS) entry which is preliminary data.</text>
</comment>
<dbReference type="InterPro" id="IPR006538">
    <property type="entry name" value="CobT"/>
</dbReference>
<feature type="compositionally biased region" description="Acidic residues" evidence="1">
    <location>
        <begin position="204"/>
        <end position="219"/>
    </location>
</feature>
<dbReference type="InterPro" id="IPR051928">
    <property type="entry name" value="NorD/CobT"/>
</dbReference>
<evidence type="ECO:0000259" key="2">
    <source>
        <dbReference type="PROSITE" id="PS50234"/>
    </source>
</evidence>
<name>A0A2W5PN99_9BACT</name>
<dbReference type="EMBL" id="QFQB01000117">
    <property type="protein sequence ID" value="PZQ43983.1"/>
    <property type="molecule type" value="Genomic_DNA"/>
</dbReference>
<gene>
    <name evidence="3" type="ORF">DI551_11060</name>
</gene>
<dbReference type="PANTHER" id="PTHR41248">
    <property type="entry name" value="NORD PROTEIN"/>
    <property type="match status" value="1"/>
</dbReference>
<dbReference type="SUPFAM" id="SSF53300">
    <property type="entry name" value="vWA-like"/>
    <property type="match status" value="1"/>
</dbReference>
<dbReference type="PANTHER" id="PTHR41248:SF1">
    <property type="entry name" value="NORD PROTEIN"/>
    <property type="match status" value="1"/>
</dbReference>
<proteinExistence type="predicted"/>
<dbReference type="InterPro" id="IPR002035">
    <property type="entry name" value="VWF_A"/>
</dbReference>
<dbReference type="PIRSF" id="PIRSF031715">
    <property type="entry name" value="Cob_chel_CobT"/>
    <property type="match status" value="1"/>
</dbReference>
<feature type="compositionally biased region" description="Acidic residues" evidence="1">
    <location>
        <begin position="163"/>
        <end position="184"/>
    </location>
</feature>
<dbReference type="PROSITE" id="PS50234">
    <property type="entry name" value="VWFA"/>
    <property type="match status" value="1"/>
</dbReference>
<evidence type="ECO:0000256" key="1">
    <source>
        <dbReference type="SAM" id="MobiDB-lite"/>
    </source>
</evidence>
<organism evidence="3 4">
    <name type="scientific">Micavibrio aeruginosavorus</name>
    <dbReference type="NCBI Taxonomy" id="349221"/>
    <lineage>
        <taxon>Bacteria</taxon>
        <taxon>Pseudomonadati</taxon>
        <taxon>Bdellovibrionota</taxon>
        <taxon>Bdellovibrionia</taxon>
        <taxon>Bdellovibrionales</taxon>
        <taxon>Pseudobdellovibrionaceae</taxon>
        <taxon>Micavibrio</taxon>
    </lineage>
</organism>
<protein>
    <submittedName>
        <fullName evidence="3">Cobaltochelatase subunit CobT</fullName>
    </submittedName>
</protein>
<dbReference type="InterPro" id="IPR036465">
    <property type="entry name" value="vWFA_dom_sf"/>
</dbReference>
<feature type="region of interest" description="Disordered" evidence="1">
    <location>
        <begin position="154"/>
        <end position="252"/>
    </location>
</feature>
<evidence type="ECO:0000313" key="3">
    <source>
        <dbReference type="EMBL" id="PZQ43983.1"/>
    </source>
</evidence>
<reference evidence="3 4" key="1">
    <citation type="submission" date="2017-08" db="EMBL/GenBank/DDBJ databases">
        <title>Infants hospitalized years apart are colonized by the same room-sourced microbial strains.</title>
        <authorList>
            <person name="Brooks B."/>
            <person name="Olm M.R."/>
            <person name="Firek B.A."/>
            <person name="Baker R."/>
            <person name="Thomas B.C."/>
            <person name="Morowitz M.J."/>
            <person name="Banfield J.F."/>
        </authorList>
    </citation>
    <scope>NUCLEOTIDE SEQUENCE [LARGE SCALE GENOMIC DNA]</scope>
    <source>
        <strain evidence="3">S2_005_002_R2_29</strain>
    </source>
</reference>
<dbReference type="Proteomes" id="UP000249417">
    <property type="component" value="Unassembled WGS sequence"/>
</dbReference>
<feature type="domain" description="VWFA" evidence="2">
    <location>
        <begin position="351"/>
        <end position="544"/>
    </location>
</feature>
<dbReference type="GO" id="GO:0009236">
    <property type="term" value="P:cobalamin biosynthetic process"/>
    <property type="evidence" value="ECO:0007669"/>
    <property type="project" value="InterPro"/>
</dbReference>
<feature type="compositionally biased region" description="Basic and acidic residues" evidence="1">
    <location>
        <begin position="238"/>
        <end position="252"/>
    </location>
</feature>
<dbReference type="Pfam" id="PF06213">
    <property type="entry name" value="CobT"/>
    <property type="match status" value="1"/>
</dbReference>
<dbReference type="InterPro" id="IPR025861">
    <property type="entry name" value="CobT_VWA_dom"/>
</dbReference>
<dbReference type="AlphaFoldDB" id="A0A2W5PN99"/>
<evidence type="ECO:0000313" key="4">
    <source>
        <dbReference type="Proteomes" id="UP000249417"/>
    </source>
</evidence>
<accession>A0A2W5PN99</accession>
<dbReference type="Gene3D" id="3.40.50.410">
    <property type="entry name" value="von Willebrand factor, type A domain"/>
    <property type="match status" value="1"/>
</dbReference>
<feature type="non-terminal residue" evidence="3">
    <location>
        <position position="1"/>
    </location>
</feature>
<sequence>MMDDNTRAVLRGTADAKALRLRHHDRKLHVKNAPNDMSAAAMFEALEQARYEALGMNNMEGVKKNLGKTLQEKFKRLGYEKLTDRNDAMMADAIHALARFALTGEKPPANAKPMMDLWKPWIDNKLGPDGFDALKPLIADQNAYAKNARDILNRLDMNPGDGAGDEESADGQQEESGDDQDQTESADNQQDESQGGQQQKEMADDSDISESADETELGESGDHEFGEPTEGDAPAEMGPRRNDGPLDPHGDKYVIYTTQFDEIVNAEDLADPGELSRLRRLLDQQMQPMQGVASKLANRLQRKLMAKQQRSWLFDQEEGYIDSSKLSRMIANPTTTLTFKREKQTDFRDTIVTLLIDNSGSMRGRPIAIAAMCTDILAKTLERCSVKVEILGFTTRAWKGGKSRDLWIERGRTIHPGRLNDLRHIVYKNADAPLRRAHKNFGLMLKEGILKENIDGEALVWAHNRLARRPEQRKIMIVISDGAPVDDSTLSVNPANILERDLHTVIGWIEGLKQVELTAIGIGHDVTRYYSRAMTITDADELASALIERLEGLFQLDKKPYKRTA</sequence>